<evidence type="ECO:0000256" key="1">
    <source>
        <dbReference type="ARBA" id="ARBA00000900"/>
    </source>
</evidence>
<evidence type="ECO:0000313" key="9">
    <source>
        <dbReference type="Proteomes" id="UP001418222"/>
    </source>
</evidence>
<comment type="caution">
    <text evidence="8">The sequence shown here is derived from an EMBL/GenBank/DDBJ whole genome shotgun (WGS) entry which is preliminary data.</text>
</comment>
<evidence type="ECO:0000256" key="2">
    <source>
        <dbReference type="ARBA" id="ARBA00004906"/>
    </source>
</evidence>
<dbReference type="InterPro" id="IPR013083">
    <property type="entry name" value="Znf_RING/FYVE/PHD"/>
</dbReference>
<feature type="region of interest" description="Disordered" evidence="6">
    <location>
        <begin position="1"/>
        <end position="21"/>
    </location>
</feature>
<keyword evidence="4 5" id="KW-0833">Ubl conjugation pathway</keyword>
<dbReference type="EC" id="2.3.2.27" evidence="5"/>
<comment type="catalytic activity">
    <reaction evidence="1 5">
        <text>S-ubiquitinyl-[E2 ubiquitin-conjugating enzyme]-L-cysteine + [acceptor protein]-L-lysine = [E2 ubiquitin-conjugating enzyme]-L-cysteine + N(6)-ubiquitinyl-[acceptor protein]-L-lysine.</text>
        <dbReference type="EC" id="2.3.2.27"/>
    </reaction>
</comment>
<dbReference type="CDD" id="cd16664">
    <property type="entry name" value="RING-Ubox_PUB"/>
    <property type="match status" value="1"/>
</dbReference>
<reference evidence="8 9" key="1">
    <citation type="journal article" date="2022" name="Nat. Plants">
        <title>Genomes of leafy and leafless Platanthera orchids illuminate the evolution of mycoheterotrophy.</title>
        <authorList>
            <person name="Li M.H."/>
            <person name="Liu K.W."/>
            <person name="Li Z."/>
            <person name="Lu H.C."/>
            <person name="Ye Q.L."/>
            <person name="Zhang D."/>
            <person name="Wang J.Y."/>
            <person name="Li Y.F."/>
            <person name="Zhong Z.M."/>
            <person name="Liu X."/>
            <person name="Yu X."/>
            <person name="Liu D.K."/>
            <person name="Tu X.D."/>
            <person name="Liu B."/>
            <person name="Hao Y."/>
            <person name="Liao X.Y."/>
            <person name="Jiang Y.T."/>
            <person name="Sun W.H."/>
            <person name="Chen J."/>
            <person name="Chen Y.Q."/>
            <person name="Ai Y."/>
            <person name="Zhai J.W."/>
            <person name="Wu S.S."/>
            <person name="Zhou Z."/>
            <person name="Hsiao Y.Y."/>
            <person name="Wu W.L."/>
            <person name="Chen Y.Y."/>
            <person name="Lin Y.F."/>
            <person name="Hsu J.L."/>
            <person name="Li C.Y."/>
            <person name="Wang Z.W."/>
            <person name="Zhao X."/>
            <person name="Zhong W.Y."/>
            <person name="Ma X.K."/>
            <person name="Ma L."/>
            <person name="Huang J."/>
            <person name="Chen G.Z."/>
            <person name="Huang M.Z."/>
            <person name="Huang L."/>
            <person name="Peng D.H."/>
            <person name="Luo Y.B."/>
            <person name="Zou S.Q."/>
            <person name="Chen S.P."/>
            <person name="Lan S."/>
            <person name="Tsai W.C."/>
            <person name="Van de Peer Y."/>
            <person name="Liu Z.J."/>
        </authorList>
    </citation>
    <scope>NUCLEOTIDE SEQUENCE [LARGE SCALE GENOMIC DNA]</scope>
    <source>
        <strain evidence="8">Lor287</strain>
    </source>
</reference>
<dbReference type="InterPro" id="IPR011989">
    <property type="entry name" value="ARM-like"/>
</dbReference>
<dbReference type="Proteomes" id="UP001418222">
    <property type="component" value="Unassembled WGS sequence"/>
</dbReference>
<comment type="function">
    <text evidence="5">Functions as an E3 ubiquitin ligase.</text>
</comment>
<sequence>MSLRSLKPATNSPFRPATSPSSDLPIPTHFLCPISLDLMKDPVTLPTGITYDRQSIETWLEAGNLTCPLTNQPLSLPNVDAGIIPNHSIRRMIQEWCVAHRSLGVDRIPTPKTPITPFQIAETLSSISAASRRNDAALCADLVSELQSWSKQSERNRRCISSNGAAAVVAAVFRKFPSEQILSVLAGMLPLGEEARKQLASAESLDFIVSVLNNGSLFGRLHAVLMVKEMAAAETEQAAQITKTDGLVEAIVRLLMVPASLQATKASLIVAYYMSGSGEEAAARFAEQGIVSVILDMIVDAERSLCEKGLVVLDGILSSESGREKAAGHALTIPVLVKKMFRVSDVATEFAVSAIWKMCKKQRNGDAEKCLAEAAAAGAFQKLLLLLQVGCSEGTKEKASEILRMLNGFRGKGECIESADFKGLKRRF</sequence>
<dbReference type="AlphaFoldDB" id="A0AAP0FY32"/>
<evidence type="ECO:0000256" key="4">
    <source>
        <dbReference type="ARBA" id="ARBA00022786"/>
    </source>
</evidence>
<dbReference type="PANTHER" id="PTHR22849:SF161">
    <property type="entry name" value="U-BOX DOMAIN-CONTAINING PROTEIN"/>
    <property type="match status" value="1"/>
</dbReference>
<feature type="domain" description="U-box" evidence="7">
    <location>
        <begin position="25"/>
        <end position="103"/>
    </location>
</feature>
<dbReference type="PROSITE" id="PS51698">
    <property type="entry name" value="U_BOX"/>
    <property type="match status" value="1"/>
</dbReference>
<dbReference type="FunFam" id="3.30.40.10:FF:000442">
    <property type="entry name" value="RING-type E3 ubiquitin transferase"/>
    <property type="match status" value="1"/>
</dbReference>
<evidence type="ECO:0000256" key="5">
    <source>
        <dbReference type="RuleBase" id="RU369093"/>
    </source>
</evidence>
<accession>A0AAP0FY32</accession>
<evidence type="ECO:0000313" key="8">
    <source>
        <dbReference type="EMBL" id="KAK8923604.1"/>
    </source>
</evidence>
<keyword evidence="9" id="KW-1185">Reference proteome</keyword>
<feature type="compositionally biased region" description="Polar residues" evidence="6">
    <location>
        <begin position="8"/>
        <end position="21"/>
    </location>
</feature>
<dbReference type="InterPro" id="IPR003613">
    <property type="entry name" value="Ubox_domain"/>
</dbReference>
<evidence type="ECO:0000259" key="7">
    <source>
        <dbReference type="PROSITE" id="PS51698"/>
    </source>
</evidence>
<evidence type="ECO:0000256" key="6">
    <source>
        <dbReference type="SAM" id="MobiDB-lite"/>
    </source>
</evidence>
<dbReference type="InterPro" id="IPR045185">
    <property type="entry name" value="PUB22/23/24-like"/>
</dbReference>
<dbReference type="EMBL" id="JBBWWQ010000017">
    <property type="protein sequence ID" value="KAK8923604.1"/>
    <property type="molecule type" value="Genomic_DNA"/>
</dbReference>
<organism evidence="8 9">
    <name type="scientific">Platanthera zijinensis</name>
    <dbReference type="NCBI Taxonomy" id="2320716"/>
    <lineage>
        <taxon>Eukaryota</taxon>
        <taxon>Viridiplantae</taxon>
        <taxon>Streptophyta</taxon>
        <taxon>Embryophyta</taxon>
        <taxon>Tracheophyta</taxon>
        <taxon>Spermatophyta</taxon>
        <taxon>Magnoliopsida</taxon>
        <taxon>Liliopsida</taxon>
        <taxon>Asparagales</taxon>
        <taxon>Orchidaceae</taxon>
        <taxon>Orchidoideae</taxon>
        <taxon>Orchideae</taxon>
        <taxon>Orchidinae</taxon>
        <taxon>Platanthera</taxon>
    </lineage>
</organism>
<dbReference type="GO" id="GO:0016567">
    <property type="term" value="P:protein ubiquitination"/>
    <property type="evidence" value="ECO:0007669"/>
    <property type="project" value="UniProtKB-UniRule"/>
</dbReference>
<proteinExistence type="predicted"/>
<dbReference type="Pfam" id="PF25598">
    <property type="entry name" value="ARM_PUB"/>
    <property type="match status" value="1"/>
</dbReference>
<keyword evidence="3 5" id="KW-0808">Transferase</keyword>
<dbReference type="Gene3D" id="3.30.40.10">
    <property type="entry name" value="Zinc/RING finger domain, C3HC4 (zinc finger)"/>
    <property type="match status" value="1"/>
</dbReference>
<dbReference type="Gene3D" id="1.25.10.10">
    <property type="entry name" value="Leucine-rich Repeat Variant"/>
    <property type="match status" value="1"/>
</dbReference>
<dbReference type="SUPFAM" id="SSF57850">
    <property type="entry name" value="RING/U-box"/>
    <property type="match status" value="1"/>
</dbReference>
<dbReference type="InterPro" id="IPR058678">
    <property type="entry name" value="ARM_PUB"/>
</dbReference>
<comment type="pathway">
    <text evidence="2 5">Protein modification; protein ubiquitination.</text>
</comment>
<dbReference type="Pfam" id="PF04564">
    <property type="entry name" value="U-box"/>
    <property type="match status" value="1"/>
</dbReference>
<name>A0AAP0FY32_9ASPA</name>
<protein>
    <recommendedName>
        <fullName evidence="5 7">U-box domain-containing protein</fullName>
        <ecNumber evidence="5">2.3.2.27</ecNumber>
    </recommendedName>
    <alternativeName>
        <fullName evidence="5">RING-type E3 ubiquitin transferase PUB</fullName>
    </alternativeName>
</protein>
<dbReference type="GO" id="GO:0061630">
    <property type="term" value="F:ubiquitin protein ligase activity"/>
    <property type="evidence" value="ECO:0007669"/>
    <property type="project" value="UniProtKB-UniRule"/>
</dbReference>
<gene>
    <name evidence="8" type="primary">PUB21</name>
    <name evidence="8" type="ORF">KSP39_PZI019552</name>
</gene>
<dbReference type="PANTHER" id="PTHR22849">
    <property type="entry name" value="WDSAM1 PROTEIN"/>
    <property type="match status" value="1"/>
</dbReference>
<evidence type="ECO:0000256" key="3">
    <source>
        <dbReference type="ARBA" id="ARBA00022679"/>
    </source>
</evidence>
<dbReference type="InterPro" id="IPR016024">
    <property type="entry name" value="ARM-type_fold"/>
</dbReference>
<dbReference type="SMART" id="SM00504">
    <property type="entry name" value="Ubox"/>
    <property type="match status" value="1"/>
</dbReference>
<dbReference type="SUPFAM" id="SSF48371">
    <property type="entry name" value="ARM repeat"/>
    <property type="match status" value="1"/>
</dbReference>
<dbReference type="InterPro" id="IPR045210">
    <property type="entry name" value="RING-Ubox_PUB"/>
</dbReference>